<dbReference type="InterPro" id="IPR001753">
    <property type="entry name" value="Enoyl-CoA_hydra/iso"/>
</dbReference>
<dbReference type="Gene3D" id="3.90.226.10">
    <property type="entry name" value="2-enoyl-CoA Hydratase, Chain A, domain 1"/>
    <property type="match status" value="1"/>
</dbReference>
<name>A0AAU9AH80_LYSEN</name>
<comment type="similarity">
    <text evidence="1">Belongs to the enoyl-CoA hydratase/isomerase family.</text>
</comment>
<dbReference type="PANTHER" id="PTHR43459">
    <property type="entry name" value="ENOYL-COA HYDRATASE"/>
    <property type="match status" value="1"/>
</dbReference>
<dbReference type="SUPFAM" id="SSF52096">
    <property type="entry name" value="ClpP/crotonase"/>
    <property type="match status" value="1"/>
</dbReference>
<organism evidence="2 3">
    <name type="scientific">Lysobacter enzymogenes</name>
    <dbReference type="NCBI Taxonomy" id="69"/>
    <lineage>
        <taxon>Bacteria</taxon>
        <taxon>Pseudomonadati</taxon>
        <taxon>Pseudomonadota</taxon>
        <taxon>Gammaproteobacteria</taxon>
        <taxon>Lysobacterales</taxon>
        <taxon>Lysobacteraceae</taxon>
        <taxon>Lysobacter</taxon>
    </lineage>
</organism>
<accession>A0AAU9AH80</accession>
<dbReference type="RefSeq" id="WP_096378578.1">
    <property type="nucleotide sequence ID" value="NZ_AP014940.1"/>
</dbReference>
<dbReference type="CDD" id="cd06558">
    <property type="entry name" value="crotonase-like"/>
    <property type="match status" value="1"/>
</dbReference>
<dbReference type="EMBL" id="AP014940">
    <property type="protein sequence ID" value="BAV98076.1"/>
    <property type="molecule type" value="Genomic_DNA"/>
</dbReference>
<dbReference type="GeneID" id="83064436"/>
<dbReference type="Proteomes" id="UP000218824">
    <property type="component" value="Chromosome"/>
</dbReference>
<dbReference type="InterPro" id="IPR018376">
    <property type="entry name" value="Enoyl-CoA_hyd/isom_CS"/>
</dbReference>
<dbReference type="NCBIfam" id="NF005496">
    <property type="entry name" value="PRK07110.1"/>
    <property type="match status" value="1"/>
</dbReference>
<dbReference type="AlphaFoldDB" id="A0AAU9AH80"/>
<evidence type="ECO:0000313" key="3">
    <source>
        <dbReference type="Proteomes" id="UP000218824"/>
    </source>
</evidence>
<dbReference type="Pfam" id="PF00378">
    <property type="entry name" value="ECH_1"/>
    <property type="match status" value="1"/>
</dbReference>
<dbReference type="PANTHER" id="PTHR43459:SF1">
    <property type="entry name" value="EG:BACN32G11.4 PROTEIN"/>
    <property type="match status" value="1"/>
</dbReference>
<evidence type="ECO:0000313" key="2">
    <source>
        <dbReference type="EMBL" id="BAV98076.1"/>
    </source>
</evidence>
<dbReference type="KEGG" id="lem:LEN_2589"/>
<dbReference type="Gene3D" id="6.20.390.20">
    <property type="match status" value="1"/>
</dbReference>
<dbReference type="GO" id="GO:0003824">
    <property type="term" value="F:catalytic activity"/>
    <property type="evidence" value="ECO:0007669"/>
    <property type="project" value="InterPro"/>
</dbReference>
<sequence>MSAIVANSESIDDGAPVTLSEAGEGVLLVRMQDRASKNTFSDALIAGLTDAFARIGQRQDCKAVVLTGYDTYFSSGGTQEGLRDLYEGRFKFTDKDLYSLALNCPVPVVAAMQGHGIGGGFVLGLFADLVVLARESVYTANFMKYGFTPGMGSTLILPHKLGPALAAEMMLGAQTYRGEELQRRGVAFPVLPREQVLAHALELARTLAEKPRVSLVALKDHLVADLRQRLPRYIEQEVALHELTFHQPEVRARIDAAFGR</sequence>
<reference evidence="2 3" key="1">
    <citation type="journal article" date="2017" name="DNA Res.">
        <title>Complete genome sequence and expression profile of the commercial lytic enzyme producer Lysobacter enzymogenes M497-1.</title>
        <authorList>
            <person name="Takami H."/>
            <person name="Toyoda A."/>
            <person name="Uchiyama I."/>
            <person name="Itoh T."/>
            <person name="Takaki Y."/>
            <person name="Arai W."/>
            <person name="Nishi S."/>
            <person name="Kawai M."/>
            <person name="Shinya K."/>
            <person name="Ikeda H."/>
        </authorList>
    </citation>
    <scope>NUCLEOTIDE SEQUENCE [LARGE SCALE GENOMIC DNA]</scope>
    <source>
        <strain evidence="2 3">M497-1</strain>
    </source>
</reference>
<gene>
    <name evidence="2" type="primary">pksI</name>
    <name evidence="2" type="ORF">LEN_2589</name>
</gene>
<evidence type="ECO:0000256" key="1">
    <source>
        <dbReference type="RuleBase" id="RU003707"/>
    </source>
</evidence>
<dbReference type="InterPro" id="IPR029045">
    <property type="entry name" value="ClpP/crotonase-like_dom_sf"/>
</dbReference>
<proteinExistence type="inferred from homology"/>
<protein>
    <submittedName>
        <fullName evidence="2">Enoyl-CoA hydratase</fullName>
    </submittedName>
</protein>
<dbReference type="PROSITE" id="PS00166">
    <property type="entry name" value="ENOYL_COA_HYDRATASE"/>
    <property type="match status" value="1"/>
</dbReference>